<evidence type="ECO:0000256" key="1">
    <source>
        <dbReference type="SAM" id="MobiDB-lite"/>
    </source>
</evidence>
<feature type="compositionally biased region" description="Low complexity" evidence="1">
    <location>
        <begin position="26"/>
        <end position="46"/>
    </location>
</feature>
<dbReference type="AlphaFoldDB" id="B4FPK7"/>
<evidence type="ECO:0000313" key="2">
    <source>
        <dbReference type="EMBL" id="ACF84050.1"/>
    </source>
</evidence>
<dbReference type="EMBL" id="BT062733">
    <property type="protein sequence ID" value="ACN27430.1"/>
    <property type="molecule type" value="mRNA"/>
</dbReference>
<proteinExistence type="evidence at transcript level"/>
<organism evidence="2">
    <name type="scientific">Zea mays</name>
    <name type="common">Maize</name>
    <dbReference type="NCBI Taxonomy" id="4577"/>
    <lineage>
        <taxon>Eukaryota</taxon>
        <taxon>Viridiplantae</taxon>
        <taxon>Streptophyta</taxon>
        <taxon>Embryophyta</taxon>
        <taxon>Tracheophyta</taxon>
        <taxon>Spermatophyta</taxon>
        <taxon>Magnoliopsida</taxon>
        <taxon>Liliopsida</taxon>
        <taxon>Poales</taxon>
        <taxon>Poaceae</taxon>
        <taxon>PACMAD clade</taxon>
        <taxon>Panicoideae</taxon>
        <taxon>Andropogonodae</taxon>
        <taxon>Andropogoneae</taxon>
        <taxon>Tripsacinae</taxon>
        <taxon>Zea</taxon>
    </lineage>
</organism>
<feature type="compositionally biased region" description="Gly residues" evidence="1">
    <location>
        <begin position="145"/>
        <end position="155"/>
    </location>
</feature>
<dbReference type="EMBL" id="BT039045">
    <property type="protein sequence ID" value="ACF84050.1"/>
    <property type="molecule type" value="mRNA"/>
</dbReference>
<dbReference type="EMBL" id="BT061738">
    <property type="protein sequence ID" value="ACN26435.1"/>
    <property type="molecule type" value="mRNA"/>
</dbReference>
<protein>
    <submittedName>
        <fullName evidence="2">Uncharacterized protein</fullName>
    </submittedName>
</protein>
<feature type="compositionally biased region" description="Low complexity" evidence="1">
    <location>
        <begin position="71"/>
        <end position="83"/>
    </location>
</feature>
<feature type="region of interest" description="Disordered" evidence="1">
    <location>
        <begin position="127"/>
        <end position="160"/>
    </location>
</feature>
<sequence>MPPSNIFNNTKQISRTSAPSGTCPTRAASSLPPSPSRSNPSALRSLHCWGTPTRGSRPPKPTSCSLPAKCSASSARSTRRNATQPRKSRDAHLVATRYEGGPNPPLRRLRRPQRRWSILHWVRARRGPAPPPRFARPRHVRRAGGGHARPGGRGLGAQREEPATRLGARHTLLRHRLHPQPREPHRLRGAAHAALQVCGALLRLLG</sequence>
<feature type="compositionally biased region" description="Polar residues" evidence="1">
    <location>
        <begin position="1"/>
        <end position="23"/>
    </location>
</feature>
<accession>B4FPK7</accession>
<feature type="region of interest" description="Disordered" evidence="1">
    <location>
        <begin position="1"/>
        <end position="108"/>
    </location>
</feature>
<reference evidence="2" key="1">
    <citation type="journal article" date="2009" name="PLoS Genet.">
        <title>Sequencing, mapping, and analysis of 27,455 maize full-length cDNAs.</title>
        <authorList>
            <person name="Soderlund C."/>
            <person name="Descour A."/>
            <person name="Kudrna D."/>
            <person name="Bomhoff M."/>
            <person name="Boyd L."/>
            <person name="Currie J."/>
            <person name="Angelova A."/>
            <person name="Collura K."/>
            <person name="Wissotski M."/>
            <person name="Ashley E."/>
            <person name="Morrow D."/>
            <person name="Fernandes J."/>
            <person name="Walbot V."/>
            <person name="Yu Y."/>
        </authorList>
    </citation>
    <scope>NUCLEOTIDE SEQUENCE</scope>
    <source>
        <strain evidence="2">B73</strain>
    </source>
</reference>
<name>B4FPK7_MAIZE</name>
<feature type="compositionally biased region" description="Basic residues" evidence="1">
    <location>
        <begin position="135"/>
        <end position="144"/>
    </location>
</feature>